<dbReference type="Proteomes" id="UP000239485">
    <property type="component" value="Unassembled WGS sequence"/>
</dbReference>
<gene>
    <name evidence="1" type="ORF">CLV92_102129</name>
</gene>
<evidence type="ECO:0000313" key="2">
    <source>
        <dbReference type="Proteomes" id="UP000239485"/>
    </source>
</evidence>
<name>A0A2S6IUU3_9ACTN</name>
<evidence type="ECO:0008006" key="3">
    <source>
        <dbReference type="Google" id="ProtNLM"/>
    </source>
</evidence>
<dbReference type="InterPro" id="IPR011990">
    <property type="entry name" value="TPR-like_helical_dom_sf"/>
</dbReference>
<dbReference type="Gene3D" id="1.25.40.10">
    <property type="entry name" value="Tetratricopeptide repeat domain"/>
    <property type="match status" value="1"/>
</dbReference>
<organism evidence="1 2">
    <name type="scientific">Kineococcus xinjiangensis</name>
    <dbReference type="NCBI Taxonomy" id="512762"/>
    <lineage>
        <taxon>Bacteria</taxon>
        <taxon>Bacillati</taxon>
        <taxon>Actinomycetota</taxon>
        <taxon>Actinomycetes</taxon>
        <taxon>Kineosporiales</taxon>
        <taxon>Kineosporiaceae</taxon>
        <taxon>Kineococcus</taxon>
    </lineage>
</organism>
<reference evidence="1 2" key="1">
    <citation type="submission" date="2018-02" db="EMBL/GenBank/DDBJ databases">
        <title>Genomic Encyclopedia of Archaeal and Bacterial Type Strains, Phase II (KMG-II): from individual species to whole genera.</title>
        <authorList>
            <person name="Goeker M."/>
        </authorList>
    </citation>
    <scope>NUCLEOTIDE SEQUENCE [LARGE SCALE GENOMIC DNA]</scope>
    <source>
        <strain evidence="1 2">DSM 22857</strain>
    </source>
</reference>
<keyword evidence="2" id="KW-1185">Reference proteome</keyword>
<dbReference type="AlphaFoldDB" id="A0A2S6IUU3"/>
<sequence length="170" mass="18324">MTAALDARGQQAVADLLETWAYTPQPGDTVSIGRLLIAASEHRVYAGDPHGALRLAQRAVETGDDVPPDARCYVVSALLACGRGEEAWVLTERVMADHVRADAEVYLFLGETYGWYGEAAAAAQVFGRGLFRCAGDSEAVESLLGAWRRSRAARSGRIDLDDLPGQRVPH</sequence>
<comment type="caution">
    <text evidence="1">The sequence shown here is derived from an EMBL/GenBank/DDBJ whole genome shotgun (WGS) entry which is preliminary data.</text>
</comment>
<accession>A0A2S6IUU3</accession>
<protein>
    <recommendedName>
        <fullName evidence="3">Tetratricopeptide repeat protein</fullName>
    </recommendedName>
</protein>
<proteinExistence type="predicted"/>
<evidence type="ECO:0000313" key="1">
    <source>
        <dbReference type="EMBL" id="PPK97978.1"/>
    </source>
</evidence>
<dbReference type="EMBL" id="PTJD01000002">
    <property type="protein sequence ID" value="PPK97978.1"/>
    <property type="molecule type" value="Genomic_DNA"/>
</dbReference>
<dbReference type="SUPFAM" id="SSF48452">
    <property type="entry name" value="TPR-like"/>
    <property type="match status" value="1"/>
</dbReference>